<dbReference type="AlphaFoldDB" id="D7M7J6"/>
<sequence length="396" mass="44674">MEQLDIHTALDIVSCVGADSFISLRGMLLASKFYYSLATHPTVLNHVSLQPFLADAGLINEDSVYRPFFHQCLDSHNATAAYLESIRLAVKLGCAEDALQLLSTIGNYPPHAWFSRALLQVCLGFYSESLDTIDSFVSSIGSFREADAIGSKVFRHILQMRPVKIRSHCDTWRYDDIPRCPGTRCSINRRCRICFLYWFSVMRLSQHGFRELGALIASGPEFMALVFDASVLKDVDIDEFVFVTQLCNEDSVFRPFFLRCLDSGNPAAQFVEGLRLAVAEGPSERSVELLCEASVDSMYARFALGLVLVCSGSFDTGMHVMEQFFSLLRNMEEEVDIAEMVLTQTAGFRLPRAGRFNNSFRFGGGLPHCFLNNYSVLHLCRRCFVYMYAIRFQELC</sequence>
<evidence type="ECO:0000313" key="2">
    <source>
        <dbReference type="Proteomes" id="UP000008694"/>
    </source>
</evidence>
<keyword evidence="2" id="KW-1185">Reference proteome</keyword>
<name>D7M7J6_ARALL</name>
<dbReference type="EMBL" id="GL348718">
    <property type="protein sequence ID" value="EFH48598.1"/>
    <property type="molecule type" value="Genomic_DNA"/>
</dbReference>
<organism evidence="2">
    <name type="scientific">Arabidopsis lyrata subsp. lyrata</name>
    <name type="common">Lyre-leaved rock-cress</name>
    <dbReference type="NCBI Taxonomy" id="81972"/>
    <lineage>
        <taxon>Eukaryota</taxon>
        <taxon>Viridiplantae</taxon>
        <taxon>Streptophyta</taxon>
        <taxon>Embryophyta</taxon>
        <taxon>Tracheophyta</taxon>
        <taxon>Spermatophyta</taxon>
        <taxon>Magnoliopsida</taxon>
        <taxon>eudicotyledons</taxon>
        <taxon>Gunneridae</taxon>
        <taxon>Pentapetalae</taxon>
        <taxon>rosids</taxon>
        <taxon>malvids</taxon>
        <taxon>Brassicales</taxon>
        <taxon>Brassicaceae</taxon>
        <taxon>Camelineae</taxon>
        <taxon>Arabidopsis</taxon>
    </lineage>
</organism>
<dbReference type="Proteomes" id="UP000008694">
    <property type="component" value="Unassembled WGS sequence"/>
</dbReference>
<dbReference type="HOGENOM" id="CLU_697087_0_0_1"/>
<reference evidence="2" key="1">
    <citation type="journal article" date="2011" name="Nat. Genet.">
        <title>The Arabidopsis lyrata genome sequence and the basis of rapid genome size change.</title>
        <authorList>
            <person name="Hu T.T."/>
            <person name="Pattyn P."/>
            <person name="Bakker E.G."/>
            <person name="Cao J."/>
            <person name="Cheng J.-F."/>
            <person name="Clark R.M."/>
            <person name="Fahlgren N."/>
            <person name="Fawcett J.A."/>
            <person name="Grimwood J."/>
            <person name="Gundlach H."/>
            <person name="Haberer G."/>
            <person name="Hollister J.D."/>
            <person name="Ossowski S."/>
            <person name="Ottilar R.P."/>
            <person name="Salamov A.A."/>
            <person name="Schneeberger K."/>
            <person name="Spannagl M."/>
            <person name="Wang X."/>
            <person name="Yang L."/>
            <person name="Nasrallah M.E."/>
            <person name="Bergelson J."/>
            <person name="Carrington J.C."/>
            <person name="Gaut B.S."/>
            <person name="Schmutz J."/>
            <person name="Mayer K.F.X."/>
            <person name="Van de Peer Y."/>
            <person name="Grigoriev I.V."/>
            <person name="Nordborg M."/>
            <person name="Weigel D."/>
            <person name="Guo Y.-L."/>
        </authorList>
    </citation>
    <scope>NUCLEOTIDE SEQUENCE [LARGE SCALE GENOMIC DNA]</scope>
    <source>
        <strain evidence="2">cv. MN47</strain>
    </source>
</reference>
<accession>D7M7J6</accession>
<evidence type="ECO:0000313" key="1">
    <source>
        <dbReference type="EMBL" id="EFH48598.1"/>
    </source>
</evidence>
<dbReference type="Gramene" id="fgenesh1_pg.C_scaffold_6002455">
    <property type="protein sequence ID" value="fgenesh1_pg.C_scaffold_6002455"/>
    <property type="gene ID" value="fgenesh1_pg.C_scaffold_6002455"/>
</dbReference>
<proteinExistence type="predicted"/>
<protein>
    <submittedName>
        <fullName evidence="1">Uncharacterized protein</fullName>
    </submittedName>
</protein>
<gene>
    <name evidence="1" type="ORF">ARALYDRAFT_351862</name>
</gene>